<comment type="caution">
    <text evidence="1">The sequence shown here is derived from an EMBL/GenBank/DDBJ whole genome shotgun (WGS) entry which is preliminary data.</text>
</comment>
<organism evidence="1 2">
    <name type="scientific">Streptomyces himalayensis subsp. himalayensis</name>
    <dbReference type="NCBI Taxonomy" id="2756131"/>
    <lineage>
        <taxon>Bacteria</taxon>
        <taxon>Bacillati</taxon>
        <taxon>Actinomycetota</taxon>
        <taxon>Actinomycetes</taxon>
        <taxon>Kitasatosporales</taxon>
        <taxon>Streptomycetaceae</taxon>
        <taxon>Streptomyces</taxon>
        <taxon>Streptomyces himalayensis</taxon>
    </lineage>
</organism>
<accession>A0A7W0IAU6</accession>
<evidence type="ECO:0000313" key="1">
    <source>
        <dbReference type="EMBL" id="MBA2948770.1"/>
    </source>
</evidence>
<sequence length="111" mass="12012">MTEAAARTAPDLLLKSLTGPATPLHTQALHWLYERLDVLRFHKDLESTGRLILTVAAPFALLPPTPKSRDERNRLDTRLRSALHACLSPAPPCTACAPPRQLASGSPEPGS</sequence>
<dbReference type="EMBL" id="JACEHE010000015">
    <property type="protein sequence ID" value="MBA2948770.1"/>
    <property type="molecule type" value="Genomic_DNA"/>
</dbReference>
<reference evidence="1 2" key="1">
    <citation type="submission" date="2020-07" db="EMBL/GenBank/DDBJ databases">
        <title>Streptomyces isolated from Indian soil.</title>
        <authorList>
            <person name="Mandal S."/>
            <person name="Maiti P.K."/>
        </authorList>
    </citation>
    <scope>NUCLEOTIDE SEQUENCE [LARGE SCALE GENOMIC DNA]</scope>
    <source>
        <strain evidence="1 2">PSKA28</strain>
    </source>
</reference>
<gene>
    <name evidence="1" type="ORF">H1D24_23830</name>
</gene>
<protein>
    <submittedName>
        <fullName evidence="1">Uncharacterized protein</fullName>
    </submittedName>
</protein>
<name>A0A7W0IAU6_9ACTN</name>
<evidence type="ECO:0000313" key="2">
    <source>
        <dbReference type="Proteomes" id="UP000545761"/>
    </source>
</evidence>
<dbReference type="Proteomes" id="UP000545761">
    <property type="component" value="Unassembled WGS sequence"/>
</dbReference>
<proteinExistence type="predicted"/>
<dbReference type="AlphaFoldDB" id="A0A7W0IAU6"/>